<evidence type="ECO:0000256" key="1">
    <source>
        <dbReference type="ARBA" id="ARBA00006773"/>
    </source>
</evidence>
<reference evidence="9 10" key="1">
    <citation type="submission" date="2023-04" db="EMBL/GenBank/DDBJ databases">
        <title>Fusibacter bizertensis strain WBS, isolated from littoral bottom sediments of the Arctic seas - biochemical and genomic analysis.</title>
        <authorList>
            <person name="Brioukhanov A.L."/>
        </authorList>
    </citation>
    <scope>NUCLEOTIDE SEQUENCE [LARGE SCALE GENOMIC DNA]</scope>
    <source>
        <strain evidence="9 10">WBS</strain>
    </source>
</reference>
<proteinExistence type="inferred from homology"/>
<dbReference type="CDD" id="cd01295">
    <property type="entry name" value="AdeC"/>
    <property type="match status" value="1"/>
</dbReference>
<evidence type="ECO:0000256" key="5">
    <source>
        <dbReference type="ARBA" id="ARBA00047720"/>
    </source>
</evidence>
<evidence type="ECO:0000313" key="10">
    <source>
        <dbReference type="Proteomes" id="UP001158045"/>
    </source>
</evidence>
<evidence type="ECO:0000259" key="7">
    <source>
        <dbReference type="Pfam" id="PF01979"/>
    </source>
</evidence>
<comment type="caution">
    <text evidence="9">The sequence shown here is derived from an EMBL/GenBank/DDBJ whole genome shotgun (WGS) entry which is preliminary data.</text>
</comment>
<accession>A0ABT6NA87</accession>
<evidence type="ECO:0000313" key="9">
    <source>
        <dbReference type="EMBL" id="MDH8677321.1"/>
    </source>
</evidence>
<sequence>MLRMKKRAELAAGKRTCSLVLKNCKIINVFNGKIIESDLAIDNGKIIGIGNYDGDVIIDLRGKYVAPGLIDAHMHMESTLVTPDQMARIIVPRGTTTVVADPHEIANVCGIPGIQYMIDAVDDTHLNGFFMLPSCVPATPYENSGYRLDRDALATLQHHPKVLGLGEVMDYPSVIQGDTDILEKLEMADRMIIDGHGPNLTGKQLNAYMINGVRTDHECTTIEEMEERIGLGMYVAIREGTAAKNLDTLIKGVNNQTKYQCMFCTDDKHPEDILEHGHIDYNVRRAISLGTDPITAIQMATINPARCYNLRDIGAIAPGYDADLIVFDNFENFEILEVYKKGYLVAQNKEALFETKKIANDHVQNTVKISPVHGGQFKLPLKSDVAHVIRITPGSIVTEHVIRRVYLDSDGNFKSSKHLDISKIAVIERHGKTKNIGIGLVENFHIKNGAIATTIAHDSHNIIVIGDNDDDMAVAVNEIVRLQGGIAISSAGEVKGSLPLPIAGLMSSESMESVSDVLSSLRTIAVESLSIPRSLEPFMTLSFLALPVIPELKITDRGYFDVTQFDFIEVSEKI</sequence>
<keyword evidence="3 6" id="KW-0378">Hydrolase</keyword>
<dbReference type="InterPro" id="IPR006680">
    <property type="entry name" value="Amidohydro-rel"/>
</dbReference>
<comment type="cofactor">
    <cofactor evidence="6">
        <name>Mn(2+)</name>
        <dbReference type="ChEBI" id="CHEBI:29035"/>
    </cofactor>
</comment>
<dbReference type="Pfam" id="PF13382">
    <property type="entry name" value="Adenine_deam_C"/>
    <property type="match status" value="1"/>
</dbReference>
<dbReference type="Gene3D" id="2.30.40.10">
    <property type="entry name" value="Urease, subunit C, domain 1"/>
    <property type="match status" value="1"/>
</dbReference>
<organism evidence="9 10">
    <name type="scientific">Fusibacter bizertensis</name>
    <dbReference type="NCBI Taxonomy" id="1488331"/>
    <lineage>
        <taxon>Bacteria</taxon>
        <taxon>Bacillati</taxon>
        <taxon>Bacillota</taxon>
        <taxon>Clostridia</taxon>
        <taxon>Eubacteriales</taxon>
        <taxon>Eubacteriales Family XII. Incertae Sedis</taxon>
        <taxon>Fusibacter</taxon>
    </lineage>
</organism>
<keyword evidence="10" id="KW-1185">Reference proteome</keyword>
<protein>
    <recommendedName>
        <fullName evidence="2 6">Adenine deaminase</fullName>
        <shortName evidence="6">Adenase</shortName>
        <shortName evidence="6">Adenine aminase</shortName>
        <ecNumber evidence="2 6">3.5.4.2</ecNumber>
    </recommendedName>
</protein>
<dbReference type="InterPro" id="IPR026912">
    <property type="entry name" value="Adenine_deam_C"/>
</dbReference>
<keyword evidence="4 6" id="KW-0464">Manganese</keyword>
<dbReference type="EC" id="3.5.4.2" evidence="2 6"/>
<dbReference type="Gene3D" id="3.20.20.140">
    <property type="entry name" value="Metal-dependent hydrolases"/>
    <property type="match status" value="1"/>
</dbReference>
<dbReference type="Proteomes" id="UP001158045">
    <property type="component" value="Unassembled WGS sequence"/>
</dbReference>
<comment type="catalytic activity">
    <reaction evidence="5 6">
        <text>adenine + H2O + H(+) = hypoxanthine + NH4(+)</text>
        <dbReference type="Rhea" id="RHEA:23688"/>
        <dbReference type="ChEBI" id="CHEBI:15377"/>
        <dbReference type="ChEBI" id="CHEBI:15378"/>
        <dbReference type="ChEBI" id="CHEBI:16708"/>
        <dbReference type="ChEBI" id="CHEBI:17368"/>
        <dbReference type="ChEBI" id="CHEBI:28938"/>
        <dbReference type="EC" id="3.5.4.2"/>
    </reaction>
</comment>
<comment type="similarity">
    <text evidence="1 6">Belongs to the metallo-dependent hydrolases superfamily. Adenine deaminase family.</text>
</comment>
<dbReference type="HAMAP" id="MF_01518">
    <property type="entry name" value="Adenine_deamin"/>
    <property type="match status" value="1"/>
</dbReference>
<evidence type="ECO:0000256" key="2">
    <source>
        <dbReference type="ARBA" id="ARBA00012782"/>
    </source>
</evidence>
<dbReference type="NCBIfam" id="TIGR01178">
    <property type="entry name" value="ade"/>
    <property type="match status" value="1"/>
</dbReference>
<dbReference type="EMBL" id="JARYZI010000002">
    <property type="protein sequence ID" value="MDH8677321.1"/>
    <property type="molecule type" value="Genomic_DNA"/>
</dbReference>
<evidence type="ECO:0000259" key="8">
    <source>
        <dbReference type="Pfam" id="PF13382"/>
    </source>
</evidence>
<dbReference type="SUPFAM" id="SSF51556">
    <property type="entry name" value="Metallo-dependent hydrolases"/>
    <property type="match status" value="1"/>
</dbReference>
<gene>
    <name evidence="6 9" type="primary">ade</name>
    <name evidence="9" type="ORF">QE109_04130</name>
</gene>
<dbReference type="Pfam" id="PF01979">
    <property type="entry name" value="Amidohydro_1"/>
    <property type="match status" value="1"/>
</dbReference>
<evidence type="ECO:0000256" key="6">
    <source>
        <dbReference type="HAMAP-Rule" id="MF_01518"/>
    </source>
</evidence>
<feature type="domain" description="Adenine deaminase C-terminal" evidence="8">
    <location>
        <begin position="396"/>
        <end position="565"/>
    </location>
</feature>
<dbReference type="InterPro" id="IPR011059">
    <property type="entry name" value="Metal-dep_hydrolase_composite"/>
</dbReference>
<evidence type="ECO:0000256" key="4">
    <source>
        <dbReference type="ARBA" id="ARBA00023211"/>
    </source>
</evidence>
<name>A0ABT6NA87_9FIRM</name>
<dbReference type="PANTHER" id="PTHR11113">
    <property type="entry name" value="N-ACETYLGLUCOSAMINE-6-PHOSPHATE DEACETYLASE"/>
    <property type="match status" value="1"/>
</dbReference>
<dbReference type="PANTHER" id="PTHR11113:SF2">
    <property type="entry name" value="ADENINE DEAMINASE"/>
    <property type="match status" value="1"/>
</dbReference>
<evidence type="ECO:0000256" key="3">
    <source>
        <dbReference type="ARBA" id="ARBA00022801"/>
    </source>
</evidence>
<dbReference type="InterPro" id="IPR032466">
    <property type="entry name" value="Metal_Hydrolase"/>
</dbReference>
<feature type="domain" description="Amidohydrolase-related" evidence="7">
    <location>
        <begin position="64"/>
        <end position="344"/>
    </location>
</feature>
<dbReference type="SUPFAM" id="SSF51338">
    <property type="entry name" value="Composite domain of metallo-dependent hydrolases"/>
    <property type="match status" value="1"/>
</dbReference>
<dbReference type="GO" id="GO:0000034">
    <property type="term" value="F:adenine deaminase activity"/>
    <property type="evidence" value="ECO:0007669"/>
    <property type="project" value="UniProtKB-EC"/>
</dbReference>
<dbReference type="InterPro" id="IPR006679">
    <property type="entry name" value="Adenine_deam"/>
</dbReference>